<dbReference type="KEGG" id="llu:AKJ09_07448"/>
<dbReference type="PROSITE" id="PS51257">
    <property type="entry name" value="PROKAR_LIPOPROTEIN"/>
    <property type="match status" value="1"/>
</dbReference>
<dbReference type="Proteomes" id="UP000064967">
    <property type="component" value="Chromosome"/>
</dbReference>
<dbReference type="RefSeq" id="WP_146652011.1">
    <property type="nucleotide sequence ID" value="NZ_CP012333.1"/>
</dbReference>
<proteinExistence type="predicted"/>
<sequence length="280" mass="29518">MKASSLAAFVTLTMFSGGLGGGLSSAGCSSSDSPDSHATPDAGNTNDHAPALTSTGEVVAGKTGTLFGAQIASFARVAKVDGNEVVHSVGVIVPLAAFTSAPASHPYQDDVVLEMPDIAVEQTIVHHLRANWLPSGHGPTPYGEAHFDLHFLRGTIDAIDSIQCRANKSKPAADKLPEGYGPPELCVDGSGDHSWPLADKAAGAKFSASLIMGYWAGNVVFIEPMITKSRLMQKQTFEMAIPKPASAGGERTLYPTHMTARFDEANESYTFEFDQLEPID</sequence>
<reference evidence="3 4" key="1">
    <citation type="submission" date="2015-08" db="EMBL/GenBank/DDBJ databases">
        <authorList>
            <person name="Babu N.S."/>
            <person name="Beckwith C.J."/>
            <person name="Beseler K.G."/>
            <person name="Brison A."/>
            <person name="Carone J.V."/>
            <person name="Caskin T.P."/>
            <person name="Diamond M."/>
            <person name="Durham M.E."/>
            <person name="Foxe J.M."/>
            <person name="Go M."/>
            <person name="Henderson B.A."/>
            <person name="Jones I.B."/>
            <person name="McGettigan J.A."/>
            <person name="Micheletti S.J."/>
            <person name="Nasrallah M.E."/>
            <person name="Ortiz D."/>
            <person name="Piller C.R."/>
            <person name="Privatt S.R."/>
            <person name="Schneider S.L."/>
            <person name="Sharp S."/>
            <person name="Smith T.C."/>
            <person name="Stanton J.D."/>
            <person name="Ullery H.E."/>
            <person name="Wilson R.J."/>
            <person name="Serrano M.G."/>
            <person name="Buck G."/>
            <person name="Lee V."/>
            <person name="Wang Y."/>
            <person name="Carvalho R."/>
            <person name="Voegtly L."/>
            <person name="Shi R."/>
            <person name="Duckworth R."/>
            <person name="Johnson A."/>
            <person name="Loviza R."/>
            <person name="Walstead R."/>
            <person name="Shah Z."/>
            <person name="Kiflezghi M."/>
            <person name="Wade K."/>
            <person name="Ball S.L."/>
            <person name="Bradley K.W."/>
            <person name="Asai D.J."/>
            <person name="Bowman C.A."/>
            <person name="Russell D.A."/>
            <person name="Pope W.H."/>
            <person name="Jacobs-Sera D."/>
            <person name="Hendrix R.W."/>
            <person name="Hatfull G.F."/>
        </authorList>
    </citation>
    <scope>NUCLEOTIDE SEQUENCE [LARGE SCALE GENOMIC DNA]</scope>
    <source>
        <strain evidence="3 4">DSM 27648</strain>
    </source>
</reference>
<dbReference type="InterPro" id="IPR040832">
    <property type="entry name" value="TTHB210-like_dom"/>
</dbReference>
<dbReference type="Pfam" id="PF18197">
    <property type="entry name" value="TTHB210-like"/>
    <property type="match status" value="1"/>
</dbReference>
<evidence type="ECO:0000256" key="1">
    <source>
        <dbReference type="SAM" id="MobiDB-lite"/>
    </source>
</evidence>
<dbReference type="STRING" id="1391654.AKJ09_07448"/>
<organism evidence="3 4">
    <name type="scientific">Labilithrix luteola</name>
    <dbReference type="NCBI Taxonomy" id="1391654"/>
    <lineage>
        <taxon>Bacteria</taxon>
        <taxon>Pseudomonadati</taxon>
        <taxon>Myxococcota</taxon>
        <taxon>Polyangia</taxon>
        <taxon>Polyangiales</taxon>
        <taxon>Labilitrichaceae</taxon>
        <taxon>Labilithrix</taxon>
    </lineage>
</organism>
<feature type="compositionally biased region" description="Polar residues" evidence="1">
    <location>
        <begin position="42"/>
        <end position="52"/>
    </location>
</feature>
<evidence type="ECO:0000313" key="4">
    <source>
        <dbReference type="Proteomes" id="UP000064967"/>
    </source>
</evidence>
<name>A0A0K1Q5W4_9BACT</name>
<dbReference type="EMBL" id="CP012333">
    <property type="protein sequence ID" value="AKV00785.1"/>
    <property type="molecule type" value="Genomic_DNA"/>
</dbReference>
<evidence type="ECO:0000259" key="2">
    <source>
        <dbReference type="Pfam" id="PF18197"/>
    </source>
</evidence>
<accession>A0A0K1Q5W4</accession>
<feature type="domain" description="TTHB210-like" evidence="2">
    <location>
        <begin position="81"/>
        <end position="132"/>
    </location>
</feature>
<gene>
    <name evidence="3" type="ORF">AKJ09_07448</name>
</gene>
<protein>
    <recommendedName>
        <fullName evidence="2">TTHB210-like domain-containing protein</fullName>
    </recommendedName>
</protein>
<keyword evidence="4" id="KW-1185">Reference proteome</keyword>
<dbReference type="AlphaFoldDB" id="A0A0K1Q5W4"/>
<dbReference type="OrthoDB" id="2867208at2"/>
<evidence type="ECO:0000313" key="3">
    <source>
        <dbReference type="EMBL" id="AKV00785.1"/>
    </source>
</evidence>
<feature type="region of interest" description="Disordered" evidence="1">
    <location>
        <begin position="26"/>
        <end position="52"/>
    </location>
</feature>